<dbReference type="SMART" id="SM00317">
    <property type="entry name" value="SET"/>
    <property type="match status" value="1"/>
</dbReference>
<evidence type="ECO:0000313" key="3">
    <source>
        <dbReference type="Proteomes" id="UP000800094"/>
    </source>
</evidence>
<dbReference type="InterPro" id="IPR001214">
    <property type="entry name" value="SET_dom"/>
</dbReference>
<dbReference type="SUPFAM" id="SSF82199">
    <property type="entry name" value="SET domain"/>
    <property type="match status" value="1"/>
</dbReference>
<protein>
    <submittedName>
        <fullName evidence="2">SET domain-containing protein</fullName>
    </submittedName>
</protein>
<organism evidence="2 3">
    <name type="scientific">Trematosphaeria pertusa</name>
    <dbReference type="NCBI Taxonomy" id="390896"/>
    <lineage>
        <taxon>Eukaryota</taxon>
        <taxon>Fungi</taxon>
        <taxon>Dikarya</taxon>
        <taxon>Ascomycota</taxon>
        <taxon>Pezizomycotina</taxon>
        <taxon>Dothideomycetes</taxon>
        <taxon>Pleosporomycetidae</taxon>
        <taxon>Pleosporales</taxon>
        <taxon>Massarineae</taxon>
        <taxon>Trematosphaeriaceae</taxon>
        <taxon>Trematosphaeria</taxon>
    </lineage>
</organism>
<dbReference type="PANTHER" id="PTHR12977:SF4">
    <property type="entry name" value="HISTONE-LYSINE N-METHYLTRANSFERASE KMT5B"/>
    <property type="match status" value="1"/>
</dbReference>
<gene>
    <name evidence="2" type="ORF">BU26DRAFT_386058</name>
</gene>
<keyword evidence="3" id="KW-1185">Reference proteome</keyword>
<dbReference type="Pfam" id="PF00856">
    <property type="entry name" value="SET"/>
    <property type="match status" value="1"/>
</dbReference>
<dbReference type="GO" id="GO:0042799">
    <property type="term" value="F:histone H4K20 methyltransferase activity"/>
    <property type="evidence" value="ECO:0007669"/>
    <property type="project" value="TreeGrafter"/>
</dbReference>
<feature type="non-terminal residue" evidence="2">
    <location>
        <position position="139"/>
    </location>
</feature>
<dbReference type="OrthoDB" id="6627536at2759"/>
<reference evidence="2" key="1">
    <citation type="journal article" date="2020" name="Stud. Mycol.">
        <title>101 Dothideomycetes genomes: a test case for predicting lifestyles and emergence of pathogens.</title>
        <authorList>
            <person name="Haridas S."/>
            <person name="Albert R."/>
            <person name="Binder M."/>
            <person name="Bloem J."/>
            <person name="Labutti K."/>
            <person name="Salamov A."/>
            <person name="Andreopoulos B."/>
            <person name="Baker S."/>
            <person name="Barry K."/>
            <person name="Bills G."/>
            <person name="Bluhm B."/>
            <person name="Cannon C."/>
            <person name="Castanera R."/>
            <person name="Culley D."/>
            <person name="Daum C."/>
            <person name="Ezra D."/>
            <person name="Gonzalez J."/>
            <person name="Henrissat B."/>
            <person name="Kuo A."/>
            <person name="Liang C."/>
            <person name="Lipzen A."/>
            <person name="Lutzoni F."/>
            <person name="Magnuson J."/>
            <person name="Mondo S."/>
            <person name="Nolan M."/>
            <person name="Ohm R."/>
            <person name="Pangilinan J."/>
            <person name="Park H.-J."/>
            <person name="Ramirez L."/>
            <person name="Alfaro M."/>
            <person name="Sun H."/>
            <person name="Tritt A."/>
            <person name="Yoshinaga Y."/>
            <person name="Zwiers L.-H."/>
            <person name="Turgeon B."/>
            <person name="Goodwin S."/>
            <person name="Spatafora J."/>
            <person name="Crous P."/>
            <person name="Grigoriev I."/>
        </authorList>
    </citation>
    <scope>NUCLEOTIDE SEQUENCE</scope>
    <source>
        <strain evidence="2">CBS 122368</strain>
    </source>
</reference>
<dbReference type="Proteomes" id="UP000800094">
    <property type="component" value="Unassembled WGS sequence"/>
</dbReference>
<dbReference type="InterPro" id="IPR046341">
    <property type="entry name" value="SET_dom_sf"/>
</dbReference>
<sequence length="139" mass="15428">YLKTTLQDNAFRVGSTEKYLSKGEACVIATGHIAKGETIEDLYGRRIPLSSEELKKLVKAQKDFSVLDETRYCPTSLLVGPPHLINHSCNPNAKLEVMGDKCNVKVVALHHIAEGEEITISYGDEYFGNKNHDCLCEVC</sequence>
<evidence type="ECO:0000259" key="1">
    <source>
        <dbReference type="PROSITE" id="PS50280"/>
    </source>
</evidence>
<dbReference type="AlphaFoldDB" id="A0A6A6HTC3"/>
<dbReference type="Gene3D" id="2.170.270.10">
    <property type="entry name" value="SET domain"/>
    <property type="match status" value="1"/>
</dbReference>
<dbReference type="PANTHER" id="PTHR12977">
    <property type="entry name" value="SUPPRESSOR OF VARIEGATION 4-20-RELATED"/>
    <property type="match status" value="1"/>
</dbReference>
<dbReference type="PROSITE" id="PS50280">
    <property type="entry name" value="SET"/>
    <property type="match status" value="1"/>
</dbReference>
<dbReference type="RefSeq" id="XP_033676370.1">
    <property type="nucleotide sequence ID" value="XM_033822636.1"/>
</dbReference>
<feature type="non-terminal residue" evidence="2">
    <location>
        <position position="1"/>
    </location>
</feature>
<dbReference type="GO" id="GO:0005634">
    <property type="term" value="C:nucleus"/>
    <property type="evidence" value="ECO:0007669"/>
    <property type="project" value="TreeGrafter"/>
</dbReference>
<proteinExistence type="predicted"/>
<feature type="domain" description="SET" evidence="1">
    <location>
        <begin position="9"/>
        <end position="123"/>
    </location>
</feature>
<dbReference type="EMBL" id="ML987212">
    <property type="protein sequence ID" value="KAF2241366.1"/>
    <property type="molecule type" value="Genomic_DNA"/>
</dbReference>
<evidence type="ECO:0000313" key="2">
    <source>
        <dbReference type="EMBL" id="KAF2241366.1"/>
    </source>
</evidence>
<dbReference type="InterPro" id="IPR039977">
    <property type="entry name" value="Suv4-20/Set9"/>
</dbReference>
<name>A0A6A6HTC3_9PLEO</name>
<dbReference type="GeneID" id="54575966"/>
<accession>A0A6A6HTC3</accession>